<dbReference type="Proteomes" id="UP000005222">
    <property type="component" value="Chromosome M"/>
</dbReference>
<dbReference type="HOGENOM" id="CLU_1315824_0_0_1"/>
<protein>
    <submittedName>
        <fullName evidence="1">Piso0_005483 protein</fullName>
    </submittedName>
</protein>
<dbReference type="STRING" id="559304.G8Y579"/>
<gene>
    <name evidence="1" type="primary">Piso0_005483</name>
    <name evidence="1" type="ORF">GNLVRS01_PISO0M15676g</name>
</gene>
<reference evidence="1 2" key="1">
    <citation type="journal article" date="2012" name="G3 (Bethesda)">
        <title>Pichia sorbitophila, an interspecies yeast hybrid reveals early steps of genome resolution following polyploidization.</title>
        <authorList>
            <person name="Leh Louis V."/>
            <person name="Despons L."/>
            <person name="Friedrich A."/>
            <person name="Martin T."/>
            <person name="Durrens P."/>
            <person name="Casaregola S."/>
            <person name="Neuveglise C."/>
            <person name="Fairhead C."/>
            <person name="Marck C."/>
            <person name="Cruz J.A."/>
            <person name="Straub M.L."/>
            <person name="Kugler V."/>
            <person name="Sacerdot C."/>
            <person name="Uzunov Z."/>
            <person name="Thierry A."/>
            <person name="Weiss S."/>
            <person name="Bleykasten C."/>
            <person name="De Montigny J."/>
            <person name="Jacques N."/>
            <person name="Jung P."/>
            <person name="Lemaire M."/>
            <person name="Mallet S."/>
            <person name="Morel G."/>
            <person name="Richard G.F."/>
            <person name="Sarkar A."/>
            <person name="Savel G."/>
            <person name="Schacherer J."/>
            <person name="Seret M.L."/>
            <person name="Talla E."/>
            <person name="Samson G."/>
            <person name="Jubin C."/>
            <person name="Poulain J."/>
            <person name="Vacherie B."/>
            <person name="Barbe V."/>
            <person name="Pelletier E."/>
            <person name="Sherman D.J."/>
            <person name="Westhof E."/>
            <person name="Weissenbach J."/>
            <person name="Baret P.V."/>
            <person name="Wincker P."/>
            <person name="Gaillardin C."/>
            <person name="Dujon B."/>
            <person name="Souciet J.L."/>
        </authorList>
    </citation>
    <scope>NUCLEOTIDE SEQUENCE [LARGE SCALE GENOMIC DNA]</scope>
    <source>
        <strain evidence="2">ATCC MYA-4447 / BCRC 22081 / CBS 7064 / NBRC 10061 / NRRL Y-12695</strain>
    </source>
</reference>
<evidence type="ECO:0000313" key="1">
    <source>
        <dbReference type="EMBL" id="CCE85847.1"/>
    </source>
</evidence>
<name>G8Y579_PICSO</name>
<dbReference type="InParanoid" id="G8Y579"/>
<accession>G8Y579</accession>
<dbReference type="OrthoDB" id="4023538at2759"/>
<organism evidence="1 2">
    <name type="scientific">Pichia sorbitophila (strain ATCC MYA-4447 / BCRC 22081 / CBS 7064 / NBRC 10061 / NRRL Y-12695)</name>
    <name type="common">Hybrid yeast</name>
    <dbReference type="NCBI Taxonomy" id="559304"/>
    <lineage>
        <taxon>Eukaryota</taxon>
        <taxon>Fungi</taxon>
        <taxon>Dikarya</taxon>
        <taxon>Ascomycota</taxon>
        <taxon>Saccharomycotina</taxon>
        <taxon>Pichiomycetes</taxon>
        <taxon>Debaryomycetaceae</taxon>
        <taxon>Millerozyma</taxon>
    </lineage>
</organism>
<dbReference type="eggNOG" id="ENOG502RQF5">
    <property type="taxonomic scope" value="Eukaryota"/>
</dbReference>
<sequence>MSSIVYIYSFKLPCRKTVDVKTSENEKKRGRRSSIKDMVTADSYPSISVNINQYIQFANEKYIECSADIARSEKRPSSGSRGSFRTRNKFMIARNMFCRLVKHEMSLTSTEVSKIVSIVWKNSSELLQEYFEYLSTLETYWYDHLMSSYGHFSRRRSTSPCSGTSLLSAPYQSLCASSYTRRTTKKPKNVSSKPTSKFRVHKNIKVERKPTIYTPPVLAKYHDNFFFNDSLITSTFGIVTEDIFFNS</sequence>
<dbReference type="AlphaFoldDB" id="G8Y579"/>
<dbReference type="EMBL" id="FO082047">
    <property type="protein sequence ID" value="CCE85847.1"/>
    <property type="molecule type" value="Genomic_DNA"/>
</dbReference>
<evidence type="ECO:0000313" key="2">
    <source>
        <dbReference type="Proteomes" id="UP000005222"/>
    </source>
</evidence>
<proteinExistence type="predicted"/>
<keyword evidence="2" id="KW-1185">Reference proteome</keyword>